<dbReference type="PANTHER" id="PTHR42716:SF1">
    <property type="entry name" value="SLL0471 PROTEIN"/>
    <property type="match status" value="1"/>
</dbReference>
<dbReference type="RefSeq" id="WP_132130005.1">
    <property type="nucleotide sequence ID" value="NZ_CP042432.1"/>
</dbReference>
<dbReference type="GO" id="GO:0009435">
    <property type="term" value="P:NAD+ biosynthetic process"/>
    <property type="evidence" value="ECO:0007669"/>
    <property type="project" value="InterPro"/>
</dbReference>
<dbReference type="OrthoDB" id="615715at2"/>
<keyword evidence="3" id="KW-1185">Reference proteome</keyword>
<evidence type="ECO:0000313" key="2">
    <source>
        <dbReference type="EMBL" id="TCS85887.1"/>
    </source>
</evidence>
<gene>
    <name evidence="2" type="ORF">EDD80_11085</name>
</gene>
<dbReference type="AlphaFoldDB" id="A0A4R3KN76"/>
<feature type="region of interest" description="Disordered" evidence="1">
    <location>
        <begin position="208"/>
        <end position="228"/>
    </location>
</feature>
<dbReference type="EMBL" id="SMAD01000010">
    <property type="protein sequence ID" value="TCS85887.1"/>
    <property type="molecule type" value="Genomic_DNA"/>
</dbReference>
<dbReference type="PANTHER" id="PTHR42716">
    <property type="entry name" value="L-ASPARTATE OXIDASE"/>
    <property type="match status" value="1"/>
</dbReference>
<proteinExistence type="predicted"/>
<dbReference type="Gene3D" id="3.50.50.60">
    <property type="entry name" value="FAD/NAD(P)-binding domain"/>
    <property type="match status" value="1"/>
</dbReference>
<sequence length="576" mass="63633">MGAGGLANFSFDLPQKSVYNTTAASNYKCDILVVGGSFGGCAAALAAAKLGKNVIITEETSWIGGQATTQGVPTDEHPWIEKFGRTLSYAGFRQGVRDYYRNYYPLSTAARADPFLNPGACWVSALGFEPRVGMAVLDQMLMPHYTAGRVKVLTNVRPVSVDMNGDRCRGVIVKSDLTGQNIAIEASYILDATELGDVLPLAQMEFVTGSESQSETGEPSAMEGPPQPDRIQPFTHLIAIDYLPGEDHVIEKPASYEKWRGSFKNLTGVDDGGPLENRMRRLFAEGSEGVYKQSIWNFRRAFCKSNFAPGAFASDITMLMNGNSYSHGNLIGGSEEEAKLHFEQARQKSLSLLYFLQTEVPSGYNNKPGFPGLRPRGDVFGTSDGLAQYPYVRESRRIKAEFTVLEQHFRTDLHPDGPVKYPDSVGVGGYRVDIHLKAKNKNSSYTQALHGMHWPQQIPLGALIPVRVDNIIPACKNLGVTQVTNGAFRLHPVEWNIGEAAGALAAFCLDKNATPRQVRKTDGLLREFQGVITKMGFELEWPTMEYARSYNSHYVNEPDWYWGEADLIYSDDSYLK</sequence>
<dbReference type="Proteomes" id="UP000295807">
    <property type="component" value="Unassembled WGS sequence"/>
</dbReference>
<evidence type="ECO:0000313" key="3">
    <source>
        <dbReference type="Proteomes" id="UP000295807"/>
    </source>
</evidence>
<dbReference type="InterPro" id="IPR036188">
    <property type="entry name" value="FAD/NAD-bd_sf"/>
</dbReference>
<organism evidence="2 3">
    <name type="scientific">Anseongella ginsenosidimutans</name>
    <dbReference type="NCBI Taxonomy" id="496056"/>
    <lineage>
        <taxon>Bacteria</taxon>
        <taxon>Pseudomonadati</taxon>
        <taxon>Bacteroidota</taxon>
        <taxon>Sphingobacteriia</taxon>
        <taxon>Sphingobacteriales</taxon>
        <taxon>Sphingobacteriaceae</taxon>
        <taxon>Anseongella</taxon>
    </lineage>
</organism>
<dbReference type="Pfam" id="PF12831">
    <property type="entry name" value="FAD_oxidored"/>
    <property type="match status" value="1"/>
</dbReference>
<dbReference type="InterPro" id="IPR005288">
    <property type="entry name" value="NadB"/>
</dbReference>
<accession>A0A4R3KN76</accession>
<comment type="caution">
    <text evidence="2">The sequence shown here is derived from an EMBL/GenBank/DDBJ whole genome shotgun (WGS) entry which is preliminary data.</text>
</comment>
<dbReference type="GO" id="GO:0008734">
    <property type="term" value="F:L-aspartate oxidase activity"/>
    <property type="evidence" value="ECO:0007669"/>
    <property type="project" value="InterPro"/>
</dbReference>
<name>A0A4R3KN76_9SPHI</name>
<dbReference type="SUPFAM" id="SSF51905">
    <property type="entry name" value="FAD/NAD(P)-binding domain"/>
    <property type="match status" value="1"/>
</dbReference>
<protein>
    <submittedName>
        <fullName evidence="2">FAD dependent oxidoreductase</fullName>
    </submittedName>
</protein>
<evidence type="ECO:0000256" key="1">
    <source>
        <dbReference type="SAM" id="MobiDB-lite"/>
    </source>
</evidence>
<reference evidence="2 3" key="1">
    <citation type="submission" date="2019-03" db="EMBL/GenBank/DDBJ databases">
        <title>Genomic Encyclopedia of Type Strains, Phase IV (KMG-IV): sequencing the most valuable type-strain genomes for metagenomic binning, comparative biology and taxonomic classification.</title>
        <authorList>
            <person name="Goeker M."/>
        </authorList>
    </citation>
    <scope>NUCLEOTIDE SEQUENCE [LARGE SCALE GENOMIC DNA]</scope>
    <source>
        <strain evidence="2 3">DSM 21100</strain>
    </source>
</reference>